<accession>A0A6C0AEX4</accession>
<protein>
    <submittedName>
        <fullName evidence="1">Uncharacterized protein</fullName>
    </submittedName>
</protein>
<dbReference type="EMBL" id="MN740596">
    <property type="protein sequence ID" value="QHS78298.1"/>
    <property type="molecule type" value="Genomic_DNA"/>
</dbReference>
<sequence length="59" mass="7160">MGNIQNKVYINGVYYNSFNTFHWDKYFNPFLESKNIMFNNYTNSNYNLKNGSSRKNIQY</sequence>
<evidence type="ECO:0000313" key="1">
    <source>
        <dbReference type="EMBL" id="QHS78298.1"/>
    </source>
</evidence>
<proteinExistence type="predicted"/>
<dbReference type="AlphaFoldDB" id="A0A6C0AEX4"/>
<reference evidence="1" key="1">
    <citation type="journal article" date="2020" name="Nature">
        <title>Giant virus diversity and host interactions through global metagenomics.</title>
        <authorList>
            <person name="Schulz F."/>
            <person name="Roux S."/>
            <person name="Paez-Espino D."/>
            <person name="Jungbluth S."/>
            <person name="Walsh D.A."/>
            <person name="Denef V.J."/>
            <person name="McMahon K.D."/>
            <person name="Konstantinidis K.T."/>
            <person name="Eloe-Fadrosh E.A."/>
            <person name="Kyrpides N.C."/>
            <person name="Woyke T."/>
        </authorList>
    </citation>
    <scope>NUCLEOTIDE SEQUENCE</scope>
    <source>
        <strain evidence="1">GVMAG-S-1021933-23</strain>
    </source>
</reference>
<organism evidence="1">
    <name type="scientific">viral metagenome</name>
    <dbReference type="NCBI Taxonomy" id="1070528"/>
    <lineage>
        <taxon>unclassified sequences</taxon>
        <taxon>metagenomes</taxon>
        <taxon>organismal metagenomes</taxon>
    </lineage>
</organism>
<name>A0A6C0AEX4_9ZZZZ</name>